<dbReference type="Pfam" id="PF02597">
    <property type="entry name" value="ThiS"/>
    <property type="match status" value="1"/>
</dbReference>
<gene>
    <name evidence="2" type="ORF">BDZ31_001059</name>
</gene>
<dbReference type="CDD" id="cd00756">
    <property type="entry name" value="MoaE"/>
    <property type="match status" value="1"/>
</dbReference>
<dbReference type="AlphaFoldDB" id="A0A840I9E6"/>
<organism evidence="2 3">
    <name type="scientific">Conexibacter arvalis</name>
    <dbReference type="NCBI Taxonomy" id="912552"/>
    <lineage>
        <taxon>Bacteria</taxon>
        <taxon>Bacillati</taxon>
        <taxon>Actinomycetota</taxon>
        <taxon>Thermoleophilia</taxon>
        <taxon>Solirubrobacterales</taxon>
        <taxon>Conexibacteraceae</taxon>
        <taxon>Conexibacter</taxon>
    </lineage>
</organism>
<dbReference type="GO" id="GO:0006777">
    <property type="term" value="P:Mo-molybdopterin cofactor biosynthetic process"/>
    <property type="evidence" value="ECO:0007669"/>
    <property type="project" value="InterPro"/>
</dbReference>
<dbReference type="InterPro" id="IPR036563">
    <property type="entry name" value="MoaE_sf"/>
</dbReference>
<evidence type="ECO:0000313" key="3">
    <source>
        <dbReference type="Proteomes" id="UP000585272"/>
    </source>
</evidence>
<dbReference type="Gene3D" id="3.10.20.30">
    <property type="match status" value="1"/>
</dbReference>
<accession>A0A840I9E6</accession>
<evidence type="ECO:0000256" key="1">
    <source>
        <dbReference type="SAM" id="MobiDB-lite"/>
    </source>
</evidence>
<dbReference type="SUPFAM" id="SSF54285">
    <property type="entry name" value="MoaD/ThiS"/>
    <property type="match status" value="1"/>
</dbReference>
<dbReference type="InterPro" id="IPR003448">
    <property type="entry name" value="Mopterin_biosynth_MoaE"/>
</dbReference>
<dbReference type="EMBL" id="JACHNU010000001">
    <property type="protein sequence ID" value="MBB4661486.1"/>
    <property type="molecule type" value="Genomic_DNA"/>
</dbReference>
<dbReference type="Gene3D" id="3.90.1170.40">
    <property type="entry name" value="Molybdopterin biosynthesis MoaE subunit"/>
    <property type="match status" value="1"/>
</dbReference>
<sequence length="240" mass="25009">MEVTIRLFAMLRERAGTAELRLELPDGARVRDALATPQVAALAEGLPLVLAVNREYAADDLPLSPGDELALVPPVSGGAGGEGAVDDADATPRPADARGSAATAAPHVAIRDEPLSLDALVARVRDPRAGAVVTFSGVTREVDELVYEAYGEMALEQMATIVREAVDRHGLCAAAAEHRVGRVPLSEPSVLVAVSAPHRPEAFAGAREIIDRIKAAAPIWKQEVEAGAASWVDGTTPPVG</sequence>
<reference evidence="2 3" key="1">
    <citation type="submission" date="2020-08" db="EMBL/GenBank/DDBJ databases">
        <title>Genomic Encyclopedia of Archaeal and Bacterial Type Strains, Phase II (KMG-II): from individual species to whole genera.</title>
        <authorList>
            <person name="Goeker M."/>
        </authorList>
    </citation>
    <scope>NUCLEOTIDE SEQUENCE [LARGE SCALE GENOMIC DNA]</scope>
    <source>
        <strain evidence="2 3">DSM 23288</strain>
    </source>
</reference>
<comment type="caution">
    <text evidence="2">The sequence shown here is derived from an EMBL/GenBank/DDBJ whole genome shotgun (WGS) entry which is preliminary data.</text>
</comment>
<dbReference type="InterPro" id="IPR016155">
    <property type="entry name" value="Mopterin_synth/thiamin_S_b"/>
</dbReference>
<dbReference type="GO" id="GO:0030366">
    <property type="term" value="F:molybdopterin synthase activity"/>
    <property type="evidence" value="ECO:0007669"/>
    <property type="project" value="UniProtKB-EC"/>
</dbReference>
<dbReference type="InterPro" id="IPR012675">
    <property type="entry name" value="Beta-grasp_dom_sf"/>
</dbReference>
<dbReference type="SUPFAM" id="SSF54690">
    <property type="entry name" value="Molybdopterin synthase subunit MoaE"/>
    <property type="match status" value="1"/>
</dbReference>
<dbReference type="CDD" id="cd00754">
    <property type="entry name" value="Ubl_MoaD"/>
    <property type="match status" value="1"/>
</dbReference>
<name>A0A840I9E6_9ACTN</name>
<keyword evidence="2" id="KW-0808">Transferase</keyword>
<dbReference type="Proteomes" id="UP000585272">
    <property type="component" value="Unassembled WGS sequence"/>
</dbReference>
<dbReference type="EC" id="2.8.1.12" evidence="2"/>
<proteinExistence type="predicted"/>
<feature type="region of interest" description="Disordered" evidence="1">
    <location>
        <begin position="74"/>
        <end position="105"/>
    </location>
</feature>
<keyword evidence="3" id="KW-1185">Reference proteome</keyword>
<dbReference type="PANTHER" id="PTHR23404">
    <property type="entry name" value="MOLYBDOPTERIN SYNTHASE RELATED"/>
    <property type="match status" value="1"/>
</dbReference>
<dbReference type="Pfam" id="PF02391">
    <property type="entry name" value="MoaE"/>
    <property type="match status" value="1"/>
</dbReference>
<evidence type="ECO:0000313" key="2">
    <source>
        <dbReference type="EMBL" id="MBB4661486.1"/>
    </source>
</evidence>
<dbReference type="RefSeq" id="WP_183339697.1">
    <property type="nucleotide sequence ID" value="NZ_JACHNU010000001.1"/>
</dbReference>
<dbReference type="InterPro" id="IPR003749">
    <property type="entry name" value="ThiS/MoaD-like"/>
</dbReference>
<protein>
    <submittedName>
        <fullName evidence="2">Molybdopterin synthase catalytic subunit</fullName>
        <ecNumber evidence="2">2.8.1.12</ecNumber>
    </submittedName>
</protein>